<evidence type="ECO:0000313" key="2">
    <source>
        <dbReference type="Proteomes" id="UP000019116"/>
    </source>
</evidence>
<protein>
    <submittedName>
        <fullName evidence="1">Uncharacterized protein</fullName>
    </submittedName>
</protein>
<reference evidence="1" key="1">
    <citation type="submission" date="2018-08" db="EMBL/GenBank/DDBJ databases">
        <authorList>
            <person name="Rossello M."/>
        </authorList>
    </citation>
    <scope>NUCLEOTIDE SEQUENCE [LARGE SCALE GENOMIC DNA]</scope>
    <source>
        <strain evidence="1">cv. Chinese Spring</strain>
    </source>
</reference>
<organism evidence="1">
    <name type="scientific">Triticum aestivum</name>
    <name type="common">Wheat</name>
    <dbReference type="NCBI Taxonomy" id="4565"/>
    <lineage>
        <taxon>Eukaryota</taxon>
        <taxon>Viridiplantae</taxon>
        <taxon>Streptophyta</taxon>
        <taxon>Embryophyta</taxon>
        <taxon>Tracheophyta</taxon>
        <taxon>Spermatophyta</taxon>
        <taxon>Magnoliopsida</taxon>
        <taxon>Liliopsida</taxon>
        <taxon>Poales</taxon>
        <taxon>Poaceae</taxon>
        <taxon>BOP clade</taxon>
        <taxon>Pooideae</taxon>
        <taxon>Triticodae</taxon>
        <taxon>Triticeae</taxon>
        <taxon>Triticinae</taxon>
        <taxon>Triticum</taxon>
    </lineage>
</organism>
<dbReference type="Gramene" id="TraesWEE_scaffold_201204_01G000100.1">
    <property type="protein sequence ID" value="TraesWEE_scaffold_201204_01G000100.1"/>
    <property type="gene ID" value="TraesWEE_scaffold_201204_01G000100"/>
</dbReference>
<dbReference type="EnsemblPlants" id="TraesCS4B02G395400.1">
    <property type="protein sequence ID" value="TraesCS4B02G395400.1"/>
    <property type="gene ID" value="TraesCS4B02G395400"/>
</dbReference>
<accession>A0A3B6IYE8</accession>
<dbReference type="Gramene" id="TraesARI4B03G02449340.1">
    <property type="protein sequence ID" value="TraesARI4B03G02449340.1"/>
    <property type="gene ID" value="TraesARI4B03G02449340"/>
</dbReference>
<dbReference type="Gramene" id="TraesCS4B02G395400.1">
    <property type="protein sequence ID" value="TraesCS4B02G395400.1"/>
    <property type="gene ID" value="TraesCS4B02G395400"/>
</dbReference>
<dbReference type="Gramene" id="TraesJUL4B03G02431150.1">
    <property type="protein sequence ID" value="TraesJUL4B03G02431150.1"/>
    <property type="gene ID" value="TraesJUL4B03G02431150"/>
</dbReference>
<evidence type="ECO:0000313" key="1">
    <source>
        <dbReference type="EnsemblPlants" id="TraesCS4B02G395400.1"/>
    </source>
</evidence>
<dbReference type="Gramene" id="TraesRN4B0101036000.1">
    <property type="protein sequence ID" value="TraesRN4B0101036000.1"/>
    <property type="gene ID" value="TraesRN4B0101036000"/>
</dbReference>
<keyword evidence="2" id="KW-1185">Reference proteome</keyword>
<dbReference type="Gramene" id="TraesCS4B03G1008700.1">
    <property type="protein sequence ID" value="TraesCS4B03G1008700.1.CDS"/>
    <property type="gene ID" value="TraesCS4B03G1008700"/>
</dbReference>
<name>A0A3B6IYE8_WHEAT</name>
<proteinExistence type="predicted"/>
<reference evidence="1" key="2">
    <citation type="submission" date="2018-10" db="UniProtKB">
        <authorList>
            <consortium name="EnsemblPlants"/>
        </authorList>
    </citation>
    <scope>IDENTIFICATION</scope>
</reference>
<dbReference type="AlphaFoldDB" id="A0A3B6IYE8"/>
<sequence length="142" mass="16185">MWRVCGHHADAEKEVHVAGALEVRWLQGRSRRTGSSAPPGCLRHQQCGQGHLFLLPWSAPPPTLNLRSEYCSSLALVWSELQSFHRLNVDSVKDLLEKLFGQDSLYNVVIIVLWNIWKRKNSKVSRDVFEELHITASKIADD</sequence>
<dbReference type="Proteomes" id="UP000019116">
    <property type="component" value="Chromosome 4B"/>
</dbReference>